<sequence>MRISTIALAVLSPAAVICSVIEKRQVTPTPAPATPTAVVPTPTPAVSAVPDPQAVRFNFVGCDTAQRKAINDAWSHLRTIGKAVNFDIDWESQAAIDFLGGKNSAAYQYKINNLVRNLHTWEAGGTIFAWKMDMHCNDYARNTANVNCPDGTKKPDYDKCSSRCWAYSYVNGQVVWRYAARAYTNTETYGHVYVGKQNFCPGFFALRTCPDLLAENMKKYPEGNINRLDLNKYTCQTWIAIHELMHIDANVGRSAGGVDYKHITDLRIKVRNNEGKIVTQLAYGPIFTKALAKWTVNTGSYVIRNADSIALYCLATWLTSSLGAYPKYPEVRNIDRPVAAPWLLAGGIYNYDGIVYLNRDAAVLAADLNVQPNEIESFSGSSPLGCSDADDSTGTNLCVDDVHNPAIDLSGPKLPKPNDFNCGSAGSLACCANGSCACHCGESGCAAEDPVCCANGSCAPLPKKMMPRFGRMQRN</sequence>
<dbReference type="Gene3D" id="3.40.390.10">
    <property type="entry name" value="Collagenase (Catalytic Domain)"/>
    <property type="match status" value="1"/>
</dbReference>
<feature type="chain" id="PRO_5025467795" evidence="1">
    <location>
        <begin position="19"/>
        <end position="475"/>
    </location>
</feature>
<keyword evidence="1" id="KW-0732">Signal</keyword>
<dbReference type="GO" id="GO:0008237">
    <property type="term" value="F:metallopeptidase activity"/>
    <property type="evidence" value="ECO:0007669"/>
    <property type="project" value="InterPro"/>
</dbReference>
<evidence type="ECO:0000313" key="2">
    <source>
        <dbReference type="EMBL" id="KAF2831252.1"/>
    </source>
</evidence>
<feature type="signal peptide" evidence="1">
    <location>
        <begin position="1"/>
        <end position="18"/>
    </location>
</feature>
<name>A0A6A7ADC8_9PLEO</name>
<organism evidence="2 3">
    <name type="scientific">Ophiobolus disseminans</name>
    <dbReference type="NCBI Taxonomy" id="1469910"/>
    <lineage>
        <taxon>Eukaryota</taxon>
        <taxon>Fungi</taxon>
        <taxon>Dikarya</taxon>
        <taxon>Ascomycota</taxon>
        <taxon>Pezizomycotina</taxon>
        <taxon>Dothideomycetes</taxon>
        <taxon>Pleosporomycetidae</taxon>
        <taxon>Pleosporales</taxon>
        <taxon>Pleosporineae</taxon>
        <taxon>Phaeosphaeriaceae</taxon>
        <taxon>Ophiobolus</taxon>
    </lineage>
</organism>
<evidence type="ECO:0000313" key="3">
    <source>
        <dbReference type="Proteomes" id="UP000799424"/>
    </source>
</evidence>
<proteinExistence type="predicted"/>
<gene>
    <name evidence="2" type="ORF">CC86DRAFT_136931</name>
</gene>
<dbReference type="Proteomes" id="UP000799424">
    <property type="component" value="Unassembled WGS sequence"/>
</dbReference>
<accession>A0A6A7ADC8</accession>
<dbReference type="OrthoDB" id="3779999at2759"/>
<evidence type="ECO:0000256" key="1">
    <source>
        <dbReference type="SAM" id="SignalP"/>
    </source>
</evidence>
<dbReference type="InterPro" id="IPR024079">
    <property type="entry name" value="MetalloPept_cat_dom_sf"/>
</dbReference>
<protein>
    <submittedName>
        <fullName evidence="2">Uncharacterized protein</fullName>
    </submittedName>
</protein>
<dbReference type="AlphaFoldDB" id="A0A6A7ADC8"/>
<reference evidence="2" key="1">
    <citation type="journal article" date="2020" name="Stud. Mycol.">
        <title>101 Dothideomycetes genomes: a test case for predicting lifestyles and emergence of pathogens.</title>
        <authorList>
            <person name="Haridas S."/>
            <person name="Albert R."/>
            <person name="Binder M."/>
            <person name="Bloem J."/>
            <person name="Labutti K."/>
            <person name="Salamov A."/>
            <person name="Andreopoulos B."/>
            <person name="Baker S."/>
            <person name="Barry K."/>
            <person name="Bills G."/>
            <person name="Bluhm B."/>
            <person name="Cannon C."/>
            <person name="Castanera R."/>
            <person name="Culley D."/>
            <person name="Daum C."/>
            <person name="Ezra D."/>
            <person name="Gonzalez J."/>
            <person name="Henrissat B."/>
            <person name="Kuo A."/>
            <person name="Liang C."/>
            <person name="Lipzen A."/>
            <person name="Lutzoni F."/>
            <person name="Magnuson J."/>
            <person name="Mondo S."/>
            <person name="Nolan M."/>
            <person name="Ohm R."/>
            <person name="Pangilinan J."/>
            <person name="Park H.-J."/>
            <person name="Ramirez L."/>
            <person name="Alfaro M."/>
            <person name="Sun H."/>
            <person name="Tritt A."/>
            <person name="Yoshinaga Y."/>
            <person name="Zwiers L.-H."/>
            <person name="Turgeon B."/>
            <person name="Goodwin S."/>
            <person name="Spatafora J."/>
            <person name="Crous P."/>
            <person name="Grigoriev I."/>
        </authorList>
    </citation>
    <scope>NUCLEOTIDE SEQUENCE</scope>
    <source>
        <strain evidence="2">CBS 113818</strain>
    </source>
</reference>
<dbReference type="EMBL" id="MU006218">
    <property type="protein sequence ID" value="KAF2831252.1"/>
    <property type="molecule type" value="Genomic_DNA"/>
</dbReference>
<keyword evidence="3" id="KW-1185">Reference proteome</keyword>